<dbReference type="OrthoDB" id="5372451at2759"/>
<dbReference type="AlphaFoldDB" id="M2N500"/>
<feature type="region of interest" description="Disordered" evidence="1">
    <location>
        <begin position="600"/>
        <end position="626"/>
    </location>
</feature>
<feature type="transmembrane region" description="Helical" evidence="2">
    <location>
        <begin position="70"/>
        <end position="89"/>
    </location>
</feature>
<dbReference type="GeneID" id="19112994"/>
<keyword evidence="4" id="KW-1185">Reference proteome</keyword>
<feature type="transmembrane region" description="Helical" evidence="2">
    <location>
        <begin position="95"/>
        <end position="122"/>
    </location>
</feature>
<dbReference type="EMBL" id="KB445559">
    <property type="protein sequence ID" value="EMC94099.1"/>
    <property type="molecule type" value="Genomic_DNA"/>
</dbReference>
<dbReference type="OMA" id="AGSGKWF"/>
<dbReference type="KEGG" id="bcom:BAUCODRAFT_36569"/>
<evidence type="ECO:0000256" key="2">
    <source>
        <dbReference type="SAM" id="Phobius"/>
    </source>
</evidence>
<accession>M2N500</accession>
<dbReference type="STRING" id="717646.M2N500"/>
<organism evidence="3 4">
    <name type="scientific">Baudoinia panamericana (strain UAMH 10762)</name>
    <name type="common">Angels' share fungus</name>
    <name type="synonym">Baudoinia compniacensis (strain UAMH 10762)</name>
    <dbReference type="NCBI Taxonomy" id="717646"/>
    <lineage>
        <taxon>Eukaryota</taxon>
        <taxon>Fungi</taxon>
        <taxon>Dikarya</taxon>
        <taxon>Ascomycota</taxon>
        <taxon>Pezizomycotina</taxon>
        <taxon>Dothideomycetes</taxon>
        <taxon>Dothideomycetidae</taxon>
        <taxon>Mycosphaerellales</taxon>
        <taxon>Teratosphaeriaceae</taxon>
        <taxon>Baudoinia</taxon>
    </lineage>
</organism>
<dbReference type="Proteomes" id="UP000011761">
    <property type="component" value="Unassembled WGS sequence"/>
</dbReference>
<evidence type="ECO:0000313" key="4">
    <source>
        <dbReference type="Proteomes" id="UP000011761"/>
    </source>
</evidence>
<feature type="transmembrane region" description="Helical" evidence="2">
    <location>
        <begin position="28"/>
        <end position="49"/>
    </location>
</feature>
<sequence length="725" mass="80801">MDSHDHYRSDADDRVKARRNTPTPFRPALAILGALVLVLNLKWAFRWLLSGCATETILLLFGDHYGTRPFSFIPLWTFLATFNLLYAISATSWLLYWWFTALCYPTIALTCLLQFDFTANFVRKSLRKALRELHFTKDRIALFNLPALEIDQDVDGLMVVRGITISLSSLTIVAHGVELGLKLADDIELAMHVDELTISLFRRINVGDVYCVVKGGKPEMMFADLGDSEGSEAADDDSIFEVDTALLRAATAGSEGFKDRPRLRQSLTGVSWMKDSTAREGLDFVRTLSPDDQQAERQYLTTLKEIQRGSAIYQSREQVIHGGKKYEDLKFDNDKDMRAAICAELHSFPPIVHPPQRSIRVSTLQHLSPPSVRRFLHRLPFLLRLLLATLSYFHPIIFQSVNATGSGKWLTALLQQHVFKHYVSTNGDLRRLAKRVSAWLADAHFCLELNEIESVGRVPVNTAYDIVANLKFSDIVAYRTALQQQLDGKVTEVVRLGGADASVVVPCFLIPHHEHLLPPKPAETDELDLQREEVEKADGVPKTIQAQQKLKKLEKDETSMKLSVHASLPATFSPELLQFIAALVKATKIVEVEKQMDEGVIDDGPASPASPAVTDDESIKPVSRTDSGLRTNFKSLAKNLQQGLRDGGTGQAFREFASDIKRTTTGGMKKAVIGGIVNDRWIAKMVGKVAARLERAQGDLGYSGEVPIALEPYRERAETATKLLP</sequence>
<keyword evidence="2" id="KW-0812">Transmembrane</keyword>
<protein>
    <submittedName>
        <fullName evidence="3">Uncharacterized protein</fullName>
    </submittedName>
</protein>
<evidence type="ECO:0000256" key="1">
    <source>
        <dbReference type="SAM" id="MobiDB-lite"/>
    </source>
</evidence>
<gene>
    <name evidence="3" type="ORF">BAUCODRAFT_36569</name>
</gene>
<evidence type="ECO:0000313" key="3">
    <source>
        <dbReference type="EMBL" id="EMC94099.1"/>
    </source>
</evidence>
<proteinExistence type="predicted"/>
<reference evidence="3 4" key="1">
    <citation type="journal article" date="2012" name="PLoS Pathog.">
        <title>Diverse lifestyles and strategies of plant pathogenesis encoded in the genomes of eighteen Dothideomycetes fungi.</title>
        <authorList>
            <person name="Ohm R.A."/>
            <person name="Feau N."/>
            <person name="Henrissat B."/>
            <person name="Schoch C.L."/>
            <person name="Horwitz B.A."/>
            <person name="Barry K.W."/>
            <person name="Condon B.J."/>
            <person name="Copeland A.C."/>
            <person name="Dhillon B."/>
            <person name="Glaser F."/>
            <person name="Hesse C.N."/>
            <person name="Kosti I."/>
            <person name="LaButti K."/>
            <person name="Lindquist E.A."/>
            <person name="Lucas S."/>
            <person name="Salamov A.A."/>
            <person name="Bradshaw R.E."/>
            <person name="Ciuffetti L."/>
            <person name="Hamelin R.C."/>
            <person name="Kema G.H.J."/>
            <person name="Lawrence C."/>
            <person name="Scott J.A."/>
            <person name="Spatafora J.W."/>
            <person name="Turgeon B.G."/>
            <person name="de Wit P.J.G.M."/>
            <person name="Zhong S."/>
            <person name="Goodwin S.B."/>
            <person name="Grigoriev I.V."/>
        </authorList>
    </citation>
    <scope>NUCLEOTIDE SEQUENCE [LARGE SCALE GENOMIC DNA]</scope>
    <source>
        <strain evidence="3 4">UAMH 10762</strain>
    </source>
</reference>
<dbReference type="HOGENOM" id="CLU_012741_0_0_1"/>
<name>M2N500_BAUPA</name>
<dbReference type="RefSeq" id="XP_007678658.1">
    <property type="nucleotide sequence ID" value="XM_007680468.1"/>
</dbReference>
<dbReference type="eggNOG" id="ENOG502RJN1">
    <property type="taxonomic scope" value="Eukaryota"/>
</dbReference>
<keyword evidence="2" id="KW-1133">Transmembrane helix</keyword>
<keyword evidence="2" id="KW-0472">Membrane</keyword>